<sequence length="394" mass="44800">MTGLYYDPWNREIDADPYPIYKMLRNEAPLYYNERHDFWGLSRYDDVDAALRDPLRLSSAKGDILDVVKADPVMPPGVFINEDPPLHTIHRALVARAFTPKKMRTLEDKIRAFCVASLDMVADSDRFDFVEDLGAELPMRTIGMLLGIPDADQPSVREHARATLHNDTGGPMPIRKDHYFDGDMFSDYVEWRKQNPSDDLITELLSVDFEDQSGTVRRLTTPELLIFLAVIAGAGVETTGRLFGWMGKVLADHPDQRKELAEDRSLIPAAVEELLRYEPPGPSVARYVTEDVEFHGQTVPSGSAMLLMLSSANRDERRFDHPDRFDIHRKPGRHLTFGRGVHFCLGAPLARLEGRIGLEEVLNRWPEWEIDMDNARRSRTSTVRGWDSMPAIVT</sequence>
<evidence type="ECO:0000256" key="4">
    <source>
        <dbReference type="ARBA" id="ARBA00022723"/>
    </source>
</evidence>
<dbReference type="PROSITE" id="PS00086">
    <property type="entry name" value="CYTOCHROME_P450"/>
    <property type="match status" value="1"/>
</dbReference>
<dbReference type="GO" id="GO:0006707">
    <property type="term" value="P:cholesterol catabolic process"/>
    <property type="evidence" value="ECO:0007669"/>
    <property type="project" value="TreeGrafter"/>
</dbReference>
<dbReference type="KEGG" id="mav:MAV_1389"/>
<keyword evidence="5 8" id="KW-0560">Oxidoreductase</keyword>
<dbReference type="InterPro" id="IPR001128">
    <property type="entry name" value="Cyt_P450"/>
</dbReference>
<dbReference type="SUPFAM" id="SSF48264">
    <property type="entry name" value="Cytochrome P450"/>
    <property type="match status" value="1"/>
</dbReference>
<dbReference type="PRINTS" id="PR00359">
    <property type="entry name" value="BP450"/>
</dbReference>
<name>A0A0H2ZZM4_MYCA1</name>
<dbReference type="PANTHER" id="PTHR46696:SF4">
    <property type="entry name" value="BIOTIN BIOSYNTHESIS CYTOCHROME P450"/>
    <property type="match status" value="1"/>
</dbReference>
<dbReference type="Proteomes" id="UP000001574">
    <property type="component" value="Chromosome"/>
</dbReference>
<dbReference type="PANTHER" id="PTHR46696">
    <property type="entry name" value="P450, PUTATIVE (EUROFUNG)-RELATED"/>
    <property type="match status" value="1"/>
</dbReference>
<comment type="similarity">
    <text evidence="2 8">Belongs to the cytochrome P450 family.</text>
</comment>
<reference evidence="9 10" key="1">
    <citation type="submission" date="2006-10" db="EMBL/GenBank/DDBJ databases">
        <authorList>
            <person name="Fleischmann R.D."/>
            <person name="Dodson R.J."/>
            <person name="Haft D.H."/>
            <person name="Merkel J.S."/>
            <person name="Nelson W.C."/>
            <person name="Fraser C.M."/>
        </authorList>
    </citation>
    <scope>NUCLEOTIDE SEQUENCE [LARGE SCALE GENOMIC DNA]</scope>
    <source>
        <strain evidence="9 10">104</strain>
    </source>
</reference>
<dbReference type="AlphaFoldDB" id="A0A0H2ZZM4"/>
<keyword evidence="3 8" id="KW-0349">Heme</keyword>
<dbReference type="PRINTS" id="PR00385">
    <property type="entry name" value="P450"/>
</dbReference>
<keyword evidence="6 8" id="KW-0408">Iron</keyword>
<dbReference type="GO" id="GO:0036199">
    <property type="term" value="F:cholest-4-en-3-one 26-monooxygenase activity"/>
    <property type="evidence" value="ECO:0007669"/>
    <property type="project" value="TreeGrafter"/>
</dbReference>
<dbReference type="InterPro" id="IPR002397">
    <property type="entry name" value="Cyt_P450_B"/>
</dbReference>
<evidence type="ECO:0000256" key="7">
    <source>
        <dbReference type="ARBA" id="ARBA00023033"/>
    </source>
</evidence>
<dbReference type="HOGENOM" id="CLU_033716_0_2_11"/>
<dbReference type="InterPro" id="IPR017972">
    <property type="entry name" value="Cyt_P450_CS"/>
</dbReference>
<dbReference type="FunFam" id="1.10.630.10:FF:000018">
    <property type="entry name" value="Cytochrome P450 monooxygenase"/>
    <property type="match status" value="1"/>
</dbReference>
<evidence type="ECO:0000256" key="6">
    <source>
        <dbReference type="ARBA" id="ARBA00023004"/>
    </source>
</evidence>
<protein>
    <submittedName>
        <fullName evidence="9">NikQ protein</fullName>
    </submittedName>
</protein>
<dbReference type="GO" id="GO:0020037">
    <property type="term" value="F:heme binding"/>
    <property type="evidence" value="ECO:0007669"/>
    <property type="project" value="InterPro"/>
</dbReference>
<dbReference type="EMBL" id="CP000479">
    <property type="protein sequence ID" value="ABK67776.1"/>
    <property type="molecule type" value="Genomic_DNA"/>
</dbReference>
<gene>
    <name evidence="9" type="ordered locus">MAV_1389</name>
</gene>
<dbReference type="GO" id="GO:0008395">
    <property type="term" value="F:steroid hydroxylase activity"/>
    <property type="evidence" value="ECO:0007669"/>
    <property type="project" value="TreeGrafter"/>
</dbReference>
<evidence type="ECO:0000313" key="10">
    <source>
        <dbReference type="Proteomes" id="UP000001574"/>
    </source>
</evidence>
<keyword evidence="7 8" id="KW-0503">Monooxygenase</keyword>
<evidence type="ECO:0000256" key="3">
    <source>
        <dbReference type="ARBA" id="ARBA00022617"/>
    </source>
</evidence>
<dbReference type="Pfam" id="PF00067">
    <property type="entry name" value="p450"/>
    <property type="match status" value="1"/>
</dbReference>
<evidence type="ECO:0000256" key="1">
    <source>
        <dbReference type="ARBA" id="ARBA00001971"/>
    </source>
</evidence>
<accession>A0A0H2ZZM4</accession>
<comment type="cofactor">
    <cofactor evidence="1">
        <name>heme</name>
        <dbReference type="ChEBI" id="CHEBI:30413"/>
    </cofactor>
</comment>
<proteinExistence type="inferred from homology"/>
<evidence type="ECO:0000256" key="8">
    <source>
        <dbReference type="RuleBase" id="RU000461"/>
    </source>
</evidence>
<evidence type="ECO:0000256" key="5">
    <source>
        <dbReference type="ARBA" id="ARBA00023002"/>
    </source>
</evidence>
<dbReference type="CDD" id="cd11078">
    <property type="entry name" value="CYP130-like"/>
    <property type="match status" value="1"/>
</dbReference>
<dbReference type="GO" id="GO:0005506">
    <property type="term" value="F:iron ion binding"/>
    <property type="evidence" value="ECO:0007669"/>
    <property type="project" value="InterPro"/>
</dbReference>
<dbReference type="InterPro" id="IPR036396">
    <property type="entry name" value="Cyt_P450_sf"/>
</dbReference>
<evidence type="ECO:0000313" key="9">
    <source>
        <dbReference type="EMBL" id="ABK67776.1"/>
    </source>
</evidence>
<evidence type="ECO:0000256" key="2">
    <source>
        <dbReference type="ARBA" id="ARBA00010617"/>
    </source>
</evidence>
<dbReference type="Gene3D" id="1.10.630.10">
    <property type="entry name" value="Cytochrome P450"/>
    <property type="match status" value="1"/>
</dbReference>
<keyword evidence="4 8" id="KW-0479">Metal-binding</keyword>
<dbReference type="RefSeq" id="WP_011724106.1">
    <property type="nucleotide sequence ID" value="NC_008595.1"/>
</dbReference>
<organism evidence="9 10">
    <name type="scientific">Mycobacterium avium (strain 104)</name>
    <dbReference type="NCBI Taxonomy" id="243243"/>
    <lineage>
        <taxon>Bacteria</taxon>
        <taxon>Bacillati</taxon>
        <taxon>Actinomycetota</taxon>
        <taxon>Actinomycetes</taxon>
        <taxon>Mycobacteriales</taxon>
        <taxon>Mycobacteriaceae</taxon>
        <taxon>Mycobacterium</taxon>
        <taxon>Mycobacterium avium complex (MAC)</taxon>
    </lineage>
</organism>